<organism evidence="4 5">
    <name type="scientific">Ciona intestinalis</name>
    <name type="common">Transparent sea squirt</name>
    <name type="synonym">Ascidia intestinalis</name>
    <dbReference type="NCBI Taxonomy" id="7719"/>
    <lineage>
        <taxon>Eukaryota</taxon>
        <taxon>Metazoa</taxon>
        <taxon>Chordata</taxon>
        <taxon>Tunicata</taxon>
        <taxon>Ascidiacea</taxon>
        <taxon>Phlebobranchia</taxon>
        <taxon>Cionidae</taxon>
        <taxon>Ciona</taxon>
    </lineage>
</organism>
<dbReference type="InterPro" id="IPR029052">
    <property type="entry name" value="Metallo-depent_PP-like"/>
</dbReference>
<dbReference type="Pfam" id="PF00149">
    <property type="entry name" value="Metallophos"/>
    <property type="match status" value="1"/>
</dbReference>
<dbReference type="Pfam" id="PF24384">
    <property type="entry name" value="Ig_TMM62"/>
    <property type="match status" value="1"/>
</dbReference>
<dbReference type="HOGENOM" id="CLU_021197_2_0_1"/>
<dbReference type="GeneTree" id="ENSGT00390000016216"/>
<dbReference type="OMA" id="VEWQTYH"/>
<dbReference type="InParanoid" id="F6RRX9"/>
<name>F6RRX9_CIOIN</name>
<evidence type="ECO:0000259" key="3">
    <source>
        <dbReference type="Pfam" id="PF24384"/>
    </source>
</evidence>
<dbReference type="InterPro" id="IPR004843">
    <property type="entry name" value="Calcineurin-like_PHP"/>
</dbReference>
<dbReference type="InterPro" id="IPR041871">
    <property type="entry name" value="MPP_TMEM62"/>
</dbReference>
<keyword evidence="1" id="KW-0472">Membrane</keyword>
<feature type="domain" description="Calcineurin-like phosphoesterase" evidence="2">
    <location>
        <begin position="56"/>
        <end position="262"/>
    </location>
</feature>
<evidence type="ECO:0000313" key="4">
    <source>
        <dbReference type="Ensembl" id="ENSCINP00000013110.3"/>
    </source>
</evidence>
<accession>F6RRX9</accession>
<protein>
    <submittedName>
        <fullName evidence="4">Uncharacterized protein</fullName>
    </submittedName>
</protein>
<dbReference type="Proteomes" id="UP000008144">
    <property type="component" value="Chromosome 8"/>
</dbReference>
<dbReference type="EMBL" id="EAAA01002671">
    <property type="status" value="NOT_ANNOTATED_CDS"/>
    <property type="molecule type" value="Genomic_DNA"/>
</dbReference>
<evidence type="ECO:0000259" key="2">
    <source>
        <dbReference type="Pfam" id="PF00149"/>
    </source>
</evidence>
<dbReference type="Gene3D" id="3.60.21.10">
    <property type="match status" value="1"/>
</dbReference>
<dbReference type="PANTHER" id="PTHR14795">
    <property type="entry name" value="HELICASE RELATED"/>
    <property type="match status" value="1"/>
</dbReference>
<feature type="transmembrane region" description="Helical" evidence="1">
    <location>
        <begin position="432"/>
        <end position="454"/>
    </location>
</feature>
<sequence length="622" mass="71231">ICIMLFIRILRHLAVVSFVYFLFLAYVTYKPYSVPVNEWKEAKPPYPSNTDDNIFWFVQVSDIHISKFIDPKRVPDFTSFCSQTLDVIQPKLVLVTGDLTDAKMRNRVGSTQYKVEWETYNKILRDTDVTNRFLWLDVRGNHDTFDVQSKDSLNNYYKKYSGDKGKLTTKPYDLILPFGNYSFIPVDATMTPGPKRPFNFIGHLDRARLQQLQLEGESRKSSNLTVWYSHYPISSINSASPPSLENIVGQTGDLYLSGHFHDFRGLAPHQYAMHSQGFLELEVADWMNNRRFRIVSVDHDITSFTDATHGQWPIVVITNPKQSTFMIPKHEPIGRIAKSSHIRFLIFDHSDITHVSLSIDGKLLDEKPQNIKGPLWACRWYPDQYESGNHILRIHVQDKLGNTKDVSSQFTMDTSWSNIHDVASILVLLTNFSSLCQVAFVLAAVFVLSVLIVIKQYGAPLPLPSGSSWPFKLRVLLSDNFTFAVLFLFILNLLIGPMFIGNLLTDKVGVAFVYGLLIDGHIYSEHMLYLYGFITIVLFFTPVVAYLCHCADLKLNRNCTFIETLYSCNRTTLANILFLLHTMLQVLWCRDLYNAYGQTALLLSPARLWWCVASVGLAVRIW</sequence>
<proteinExistence type="predicted"/>
<feature type="transmembrane region" description="Helical" evidence="1">
    <location>
        <begin position="12"/>
        <end position="29"/>
    </location>
</feature>
<reference evidence="4" key="4">
    <citation type="submission" date="2025-09" db="UniProtKB">
        <authorList>
            <consortium name="Ensembl"/>
        </authorList>
    </citation>
    <scope>IDENTIFICATION</scope>
</reference>
<feature type="transmembrane region" description="Helical" evidence="1">
    <location>
        <begin position="528"/>
        <end position="551"/>
    </location>
</feature>
<dbReference type="GO" id="GO:0016787">
    <property type="term" value="F:hydrolase activity"/>
    <property type="evidence" value="ECO:0007669"/>
    <property type="project" value="InterPro"/>
</dbReference>
<dbReference type="PANTHER" id="PTHR14795:SF0">
    <property type="entry name" value="TRANSMEMBRANE PROTEIN 62"/>
    <property type="match status" value="1"/>
</dbReference>
<evidence type="ECO:0000313" key="5">
    <source>
        <dbReference type="Proteomes" id="UP000008144"/>
    </source>
</evidence>
<keyword evidence="1" id="KW-0812">Transmembrane</keyword>
<dbReference type="FunCoup" id="F6RRX9">
    <property type="interactions" value="70"/>
</dbReference>
<feature type="transmembrane region" description="Helical" evidence="1">
    <location>
        <begin position="475"/>
        <end position="500"/>
    </location>
</feature>
<keyword evidence="5" id="KW-1185">Reference proteome</keyword>
<reference evidence="4" key="3">
    <citation type="submission" date="2025-08" db="UniProtKB">
        <authorList>
            <consortium name="Ensembl"/>
        </authorList>
    </citation>
    <scope>IDENTIFICATION</scope>
</reference>
<dbReference type="SUPFAM" id="SSF56300">
    <property type="entry name" value="Metallo-dependent phosphatases"/>
    <property type="match status" value="1"/>
</dbReference>
<feature type="domain" description="TMEM62 Ig-like" evidence="3">
    <location>
        <begin position="311"/>
        <end position="406"/>
    </location>
</feature>
<evidence type="ECO:0000256" key="1">
    <source>
        <dbReference type="SAM" id="Phobius"/>
    </source>
</evidence>
<dbReference type="CDD" id="cd07401">
    <property type="entry name" value="MPP_TMEM62_N"/>
    <property type="match status" value="1"/>
</dbReference>
<dbReference type="Ensembl" id="ENSCINT00000013110.3">
    <property type="protein sequence ID" value="ENSCINP00000013110.3"/>
    <property type="gene ID" value="ENSCING00000006365.3"/>
</dbReference>
<reference evidence="5" key="1">
    <citation type="journal article" date="2002" name="Science">
        <title>The draft genome of Ciona intestinalis: insights into chordate and vertebrate origins.</title>
        <authorList>
            <person name="Dehal P."/>
            <person name="Satou Y."/>
            <person name="Campbell R.K."/>
            <person name="Chapman J."/>
            <person name="Degnan B."/>
            <person name="De Tomaso A."/>
            <person name="Davidson B."/>
            <person name="Di Gregorio A."/>
            <person name="Gelpke M."/>
            <person name="Goodstein D.M."/>
            <person name="Harafuji N."/>
            <person name="Hastings K.E."/>
            <person name="Ho I."/>
            <person name="Hotta K."/>
            <person name="Huang W."/>
            <person name="Kawashima T."/>
            <person name="Lemaire P."/>
            <person name="Martinez D."/>
            <person name="Meinertzhagen I.A."/>
            <person name="Necula S."/>
            <person name="Nonaka M."/>
            <person name="Putnam N."/>
            <person name="Rash S."/>
            <person name="Saiga H."/>
            <person name="Satake M."/>
            <person name="Terry A."/>
            <person name="Yamada L."/>
            <person name="Wang H.G."/>
            <person name="Awazu S."/>
            <person name="Azumi K."/>
            <person name="Boore J."/>
            <person name="Branno M."/>
            <person name="Chin-Bow S."/>
            <person name="DeSantis R."/>
            <person name="Doyle S."/>
            <person name="Francino P."/>
            <person name="Keys D.N."/>
            <person name="Haga S."/>
            <person name="Hayashi H."/>
            <person name="Hino K."/>
            <person name="Imai K.S."/>
            <person name="Inaba K."/>
            <person name="Kano S."/>
            <person name="Kobayashi K."/>
            <person name="Kobayashi M."/>
            <person name="Lee B.I."/>
            <person name="Makabe K.W."/>
            <person name="Manohar C."/>
            <person name="Matassi G."/>
            <person name="Medina M."/>
            <person name="Mochizuki Y."/>
            <person name="Mount S."/>
            <person name="Morishita T."/>
            <person name="Miura S."/>
            <person name="Nakayama A."/>
            <person name="Nishizaka S."/>
            <person name="Nomoto H."/>
            <person name="Ohta F."/>
            <person name="Oishi K."/>
            <person name="Rigoutsos I."/>
            <person name="Sano M."/>
            <person name="Sasaki A."/>
            <person name="Sasakura Y."/>
            <person name="Shoguchi E."/>
            <person name="Shin-i T."/>
            <person name="Spagnuolo A."/>
            <person name="Stainier D."/>
            <person name="Suzuki M.M."/>
            <person name="Tassy O."/>
            <person name="Takatori N."/>
            <person name="Tokuoka M."/>
            <person name="Yagi K."/>
            <person name="Yoshizaki F."/>
            <person name="Wada S."/>
            <person name="Zhang C."/>
            <person name="Hyatt P.D."/>
            <person name="Larimer F."/>
            <person name="Detter C."/>
            <person name="Doggett N."/>
            <person name="Glavina T."/>
            <person name="Hawkins T."/>
            <person name="Richardson P."/>
            <person name="Lucas S."/>
            <person name="Kohara Y."/>
            <person name="Levine M."/>
            <person name="Satoh N."/>
            <person name="Rokhsar D.S."/>
        </authorList>
    </citation>
    <scope>NUCLEOTIDE SEQUENCE [LARGE SCALE GENOMIC DNA]</scope>
</reference>
<keyword evidence="1" id="KW-1133">Transmembrane helix</keyword>
<dbReference type="InterPro" id="IPR056229">
    <property type="entry name" value="Ig_TMM62"/>
</dbReference>
<dbReference type="AlphaFoldDB" id="F6RRX9"/>
<reference evidence="4" key="2">
    <citation type="journal article" date="2008" name="Genome Biol.">
        <title>Improved genome assembly and evidence-based global gene model set for the chordate Ciona intestinalis: new insight into intron and operon populations.</title>
        <authorList>
            <person name="Satou Y."/>
            <person name="Mineta K."/>
            <person name="Ogasawara M."/>
            <person name="Sasakura Y."/>
            <person name="Shoguchi E."/>
            <person name="Ueno K."/>
            <person name="Yamada L."/>
            <person name="Matsumoto J."/>
            <person name="Wasserscheid J."/>
            <person name="Dewar K."/>
            <person name="Wiley G.B."/>
            <person name="Macmil S.L."/>
            <person name="Roe B.A."/>
            <person name="Zeller R.W."/>
            <person name="Hastings K.E."/>
            <person name="Lemaire P."/>
            <person name="Lindquist E."/>
            <person name="Endo T."/>
            <person name="Hotta K."/>
            <person name="Inaba K."/>
        </authorList>
    </citation>
    <scope>NUCLEOTIDE SEQUENCE [LARGE SCALE GENOMIC DNA]</scope>
    <source>
        <strain evidence="4">wild type</strain>
    </source>
</reference>